<dbReference type="Proteomes" id="UP000006054">
    <property type="component" value="Chromosome"/>
</dbReference>
<dbReference type="RefSeq" id="WP_014797697.1">
    <property type="nucleotide sequence ID" value="NC_018018.1"/>
</dbReference>
<protein>
    <recommendedName>
        <fullName evidence="3">DUF4238 domain-containing protein</fullName>
    </recommendedName>
</protein>
<gene>
    <name evidence="1" type="ordered locus">Fleli_1847</name>
</gene>
<evidence type="ECO:0008006" key="3">
    <source>
        <dbReference type="Google" id="ProtNLM"/>
    </source>
</evidence>
<name>I4AJW0_BERLS</name>
<reference evidence="2" key="1">
    <citation type="submission" date="2012-06" db="EMBL/GenBank/DDBJ databases">
        <title>The complete genome of Flexibacter litoralis DSM 6794.</title>
        <authorList>
            <person name="Lucas S."/>
            <person name="Copeland A."/>
            <person name="Lapidus A."/>
            <person name="Glavina del Rio T."/>
            <person name="Dalin E."/>
            <person name="Tice H."/>
            <person name="Bruce D."/>
            <person name="Goodwin L."/>
            <person name="Pitluck S."/>
            <person name="Peters L."/>
            <person name="Ovchinnikova G."/>
            <person name="Lu M."/>
            <person name="Kyrpides N."/>
            <person name="Mavromatis K."/>
            <person name="Ivanova N."/>
            <person name="Brettin T."/>
            <person name="Detter J.C."/>
            <person name="Han C."/>
            <person name="Larimer F."/>
            <person name="Land M."/>
            <person name="Hauser L."/>
            <person name="Markowitz V."/>
            <person name="Cheng J.-F."/>
            <person name="Hugenholtz P."/>
            <person name="Woyke T."/>
            <person name="Wu D."/>
            <person name="Spring S."/>
            <person name="Lang E."/>
            <person name="Kopitz M."/>
            <person name="Brambilla E."/>
            <person name="Klenk H.-P."/>
            <person name="Eisen J.A."/>
        </authorList>
    </citation>
    <scope>NUCLEOTIDE SEQUENCE [LARGE SCALE GENOMIC DNA]</scope>
    <source>
        <strain evidence="2">ATCC 23117 / DSM 6794 / NBRC 15988 / NCIMB 1366 / Sio-4</strain>
    </source>
</reference>
<dbReference type="AlphaFoldDB" id="I4AJW0"/>
<dbReference type="HOGENOM" id="CLU_2450278_0_0_10"/>
<dbReference type="KEGG" id="fli:Fleli_1847"/>
<dbReference type="EMBL" id="CP003345">
    <property type="protein sequence ID" value="AFM04245.1"/>
    <property type="molecule type" value="Genomic_DNA"/>
</dbReference>
<keyword evidence="2" id="KW-1185">Reference proteome</keyword>
<accession>I4AJW0</accession>
<evidence type="ECO:0000313" key="1">
    <source>
        <dbReference type="EMBL" id="AFM04245.1"/>
    </source>
</evidence>
<proteinExistence type="predicted"/>
<sequence>MNKETKRQHYVSRTYLQKFAFTQAVARILQVTYMYSASCRVFVFDVKDLEDKKISLLPFQTAAVKGWRFKRRVAFLLVFQNQKIKKMPL</sequence>
<dbReference type="STRING" id="880071.Fleli_1847"/>
<evidence type="ECO:0000313" key="2">
    <source>
        <dbReference type="Proteomes" id="UP000006054"/>
    </source>
</evidence>
<organism evidence="1 2">
    <name type="scientific">Bernardetia litoralis (strain ATCC 23117 / DSM 6794 / NBRC 15988 / NCIMB 1366 / Fx l1 / Sio-4)</name>
    <name type="common">Flexibacter litoralis</name>
    <dbReference type="NCBI Taxonomy" id="880071"/>
    <lineage>
        <taxon>Bacteria</taxon>
        <taxon>Pseudomonadati</taxon>
        <taxon>Bacteroidota</taxon>
        <taxon>Cytophagia</taxon>
        <taxon>Cytophagales</taxon>
        <taxon>Bernardetiaceae</taxon>
        <taxon>Bernardetia</taxon>
    </lineage>
</organism>